<dbReference type="WBParaSite" id="L893_g22784.t1">
    <property type="protein sequence ID" value="L893_g22784.t1"/>
    <property type="gene ID" value="L893_g22784"/>
</dbReference>
<reference evidence="4" key="1">
    <citation type="submission" date="2016-11" db="UniProtKB">
        <authorList>
            <consortium name="WormBaseParasite"/>
        </authorList>
    </citation>
    <scope>IDENTIFICATION</scope>
</reference>
<dbReference type="GO" id="GO:0046872">
    <property type="term" value="F:metal ion binding"/>
    <property type="evidence" value="ECO:0007669"/>
    <property type="project" value="UniProtKB-KW"/>
</dbReference>
<keyword evidence="1" id="KW-0547">Nucleotide-binding</keyword>
<proteinExistence type="inferred from homology"/>
<evidence type="ECO:0000256" key="2">
    <source>
        <dbReference type="SAM" id="MobiDB-lite"/>
    </source>
</evidence>
<organism evidence="3 4">
    <name type="scientific">Steinernema glaseri</name>
    <dbReference type="NCBI Taxonomy" id="37863"/>
    <lineage>
        <taxon>Eukaryota</taxon>
        <taxon>Metazoa</taxon>
        <taxon>Ecdysozoa</taxon>
        <taxon>Nematoda</taxon>
        <taxon>Chromadorea</taxon>
        <taxon>Rhabditida</taxon>
        <taxon>Tylenchina</taxon>
        <taxon>Panagrolaimomorpha</taxon>
        <taxon>Strongyloidoidea</taxon>
        <taxon>Steinernematidae</taxon>
        <taxon>Steinernema</taxon>
    </lineage>
</organism>
<dbReference type="GO" id="GO:0000166">
    <property type="term" value="F:nucleotide binding"/>
    <property type="evidence" value="ECO:0007669"/>
    <property type="project" value="UniProtKB-KW"/>
</dbReference>
<comment type="function">
    <text evidence="1">Decapping enzyme for NAD-capped RNAs: specifically hydrolyzes the nicotinamide adenine dinucleotide (NAD) cap from a subset of RNAs by removing the entire NAD moiety from the 5'-end of an NAD-capped RNA.</text>
</comment>
<dbReference type="GO" id="GO:0005634">
    <property type="term" value="C:nucleus"/>
    <property type="evidence" value="ECO:0007669"/>
    <property type="project" value="UniProtKB-SubCell"/>
</dbReference>
<name>A0A1I7Z5F5_9BILA</name>
<dbReference type="PANTHER" id="PTHR12395:SF9">
    <property type="entry name" value="DECAPPING AND EXORIBONUCLEASE PROTEIN"/>
    <property type="match status" value="1"/>
</dbReference>
<dbReference type="PANTHER" id="PTHR12395">
    <property type="entry name" value="DOM-3 RELATED"/>
    <property type="match status" value="1"/>
</dbReference>
<evidence type="ECO:0000256" key="1">
    <source>
        <dbReference type="RuleBase" id="RU367113"/>
    </source>
</evidence>
<dbReference type="GO" id="GO:0000956">
    <property type="term" value="P:nuclear-transcribed mRNA catabolic process"/>
    <property type="evidence" value="ECO:0007669"/>
    <property type="project" value="TreeGrafter"/>
</dbReference>
<dbReference type="GO" id="GO:0005829">
    <property type="term" value="C:cytosol"/>
    <property type="evidence" value="ECO:0007669"/>
    <property type="project" value="TreeGrafter"/>
</dbReference>
<evidence type="ECO:0000313" key="3">
    <source>
        <dbReference type="Proteomes" id="UP000095287"/>
    </source>
</evidence>
<accession>A0A1I7Z5F5</accession>
<comment type="subcellular location">
    <subcellularLocation>
        <location evidence="1">Nucleus</location>
    </subcellularLocation>
</comment>
<protein>
    <recommendedName>
        <fullName evidence="1">Decapping nuclease</fullName>
        <ecNumber evidence="1">3.6.1.-</ecNumber>
    </recommendedName>
</protein>
<dbReference type="GO" id="GO:0034353">
    <property type="term" value="F:mRNA 5'-diphosphatase activity"/>
    <property type="evidence" value="ECO:0007669"/>
    <property type="project" value="TreeGrafter"/>
</dbReference>
<dbReference type="GO" id="GO:0003723">
    <property type="term" value="F:RNA binding"/>
    <property type="evidence" value="ECO:0007669"/>
    <property type="project" value="UniProtKB-KW"/>
</dbReference>
<keyword evidence="3" id="KW-1185">Reference proteome</keyword>
<keyword evidence="1" id="KW-0694">RNA-binding</keyword>
<evidence type="ECO:0000313" key="4">
    <source>
        <dbReference type="WBParaSite" id="L893_g22784.t1"/>
    </source>
</evidence>
<feature type="compositionally biased region" description="Basic and acidic residues" evidence="2">
    <location>
        <begin position="271"/>
        <end position="284"/>
    </location>
</feature>
<keyword evidence="1" id="KW-0479">Metal-binding</keyword>
<sequence>MEEAADEGDFQVVQRRVKKRPVCLCDLNDSATADIPHVHFKVDTISTFTFDADGVISEGIGKARKLMLPNTYSMPLDLNKALPEATQCAIDLFDVIMKRAEYCGKSTLSEAVENCPIVASRGAIFRIASSLHNKRESLKLLCCYYNDILFIVRDDQNYTDQEACKKNLQQSKAFEHQITTAGERCYVQTLVKLEDMQLFLNCEVDCFDEDGNQIELKSSQNGLASTKTWNFYSAEWFFQAVLAKTKTVVVGSHNGHMVTSVTPIAPEDLETDRGEHEDKKQKGRKYEWKRAVSSKLIFRRTVKHYHIVTNRGAIYRVAGALHNSHLRTGPP</sequence>
<keyword evidence="1" id="KW-0539">Nucleus</keyword>
<comment type="similarity">
    <text evidence="1">Belongs to the DXO/Dom3Z family.</text>
</comment>
<comment type="cofactor">
    <cofactor evidence="1">
        <name>a divalent metal cation</name>
        <dbReference type="ChEBI" id="CHEBI:60240"/>
    </cofactor>
</comment>
<dbReference type="EC" id="3.6.1.-" evidence="1"/>
<keyword evidence="1" id="KW-0378">Hydrolase</keyword>
<dbReference type="InterPro" id="IPR039039">
    <property type="entry name" value="RAI1-like_fam"/>
</dbReference>
<dbReference type="GO" id="GO:0004518">
    <property type="term" value="F:nuclease activity"/>
    <property type="evidence" value="ECO:0007669"/>
    <property type="project" value="UniProtKB-KW"/>
</dbReference>
<dbReference type="AlphaFoldDB" id="A0A1I7Z5F5"/>
<dbReference type="Proteomes" id="UP000095287">
    <property type="component" value="Unplaced"/>
</dbReference>
<dbReference type="GO" id="GO:0110155">
    <property type="term" value="P:NAD-cap decapping"/>
    <property type="evidence" value="ECO:0007669"/>
    <property type="project" value="TreeGrafter"/>
</dbReference>
<keyword evidence="1" id="KW-0540">Nuclease</keyword>
<feature type="region of interest" description="Disordered" evidence="2">
    <location>
        <begin position="265"/>
        <end position="284"/>
    </location>
</feature>